<feature type="region of interest" description="Disordered" evidence="1">
    <location>
        <begin position="545"/>
        <end position="632"/>
    </location>
</feature>
<feature type="compositionally biased region" description="Basic residues" evidence="1">
    <location>
        <begin position="863"/>
        <end position="874"/>
    </location>
</feature>
<dbReference type="RefSeq" id="XP_013758410.1">
    <property type="nucleotide sequence ID" value="XM_013902956.1"/>
</dbReference>
<gene>
    <name evidence="2" type="ORF">AMSG_04741</name>
</gene>
<feature type="compositionally biased region" description="Low complexity" evidence="1">
    <location>
        <begin position="908"/>
        <end position="919"/>
    </location>
</feature>
<evidence type="ECO:0000256" key="1">
    <source>
        <dbReference type="SAM" id="MobiDB-lite"/>
    </source>
</evidence>
<feature type="region of interest" description="Disordered" evidence="1">
    <location>
        <begin position="944"/>
        <end position="966"/>
    </location>
</feature>
<evidence type="ECO:0000313" key="3">
    <source>
        <dbReference type="Proteomes" id="UP000054408"/>
    </source>
</evidence>
<reference evidence="2 3" key="1">
    <citation type="submission" date="2010-05" db="EMBL/GenBank/DDBJ databases">
        <title>The Genome Sequence of Thecamonas trahens ATCC 50062.</title>
        <authorList>
            <consortium name="The Broad Institute Genome Sequencing Platform"/>
            <person name="Russ C."/>
            <person name="Cuomo C."/>
            <person name="Shea T."/>
            <person name="Young S.K."/>
            <person name="Zeng Q."/>
            <person name="Koehrsen M."/>
            <person name="Haas B."/>
            <person name="Borodovsky M."/>
            <person name="Guigo R."/>
            <person name="Alvarado L."/>
            <person name="Berlin A."/>
            <person name="Bochicchio J."/>
            <person name="Borenstein D."/>
            <person name="Chapman S."/>
            <person name="Chen Z."/>
            <person name="Freedman E."/>
            <person name="Gellesch M."/>
            <person name="Goldberg J."/>
            <person name="Griggs A."/>
            <person name="Gujja S."/>
            <person name="Heilman E."/>
            <person name="Heiman D."/>
            <person name="Hepburn T."/>
            <person name="Howarth C."/>
            <person name="Jen D."/>
            <person name="Larson L."/>
            <person name="Mehta T."/>
            <person name="Park D."/>
            <person name="Pearson M."/>
            <person name="Roberts A."/>
            <person name="Saif S."/>
            <person name="Shenoy N."/>
            <person name="Sisk P."/>
            <person name="Stolte C."/>
            <person name="Sykes S."/>
            <person name="Thomson T."/>
            <person name="Walk T."/>
            <person name="White J."/>
            <person name="Yandava C."/>
            <person name="Burger G."/>
            <person name="Gray M.W."/>
            <person name="Holland P.W.H."/>
            <person name="King N."/>
            <person name="Lang F.B.F."/>
            <person name="Roger A.J."/>
            <person name="Ruiz-Trillo I."/>
            <person name="Lander E."/>
            <person name="Nusbaum C."/>
        </authorList>
    </citation>
    <scope>NUCLEOTIDE SEQUENCE [LARGE SCALE GENOMIC DNA]</scope>
    <source>
        <strain evidence="2 3">ATCC 50062</strain>
    </source>
</reference>
<protein>
    <submittedName>
        <fullName evidence="2">Uncharacterized protein</fullName>
    </submittedName>
</protein>
<keyword evidence="3" id="KW-1185">Reference proteome</keyword>
<feature type="compositionally biased region" description="Pro residues" evidence="1">
    <location>
        <begin position="181"/>
        <end position="197"/>
    </location>
</feature>
<feature type="compositionally biased region" description="Pro residues" evidence="1">
    <location>
        <begin position="1"/>
        <end position="10"/>
    </location>
</feature>
<dbReference type="EMBL" id="GL349452">
    <property type="protein sequence ID" value="KNC48997.1"/>
    <property type="molecule type" value="Genomic_DNA"/>
</dbReference>
<feature type="region of interest" description="Disordered" evidence="1">
    <location>
        <begin position="860"/>
        <end position="919"/>
    </location>
</feature>
<dbReference type="GeneID" id="25564271"/>
<proteinExistence type="predicted"/>
<dbReference type="AlphaFoldDB" id="A0A0L0D9E4"/>
<feature type="region of interest" description="Disordered" evidence="1">
    <location>
        <begin position="683"/>
        <end position="704"/>
    </location>
</feature>
<evidence type="ECO:0000313" key="2">
    <source>
        <dbReference type="EMBL" id="KNC48997.1"/>
    </source>
</evidence>
<feature type="compositionally biased region" description="Basic and acidic residues" evidence="1">
    <location>
        <begin position="555"/>
        <end position="564"/>
    </location>
</feature>
<feature type="region of interest" description="Disordered" evidence="1">
    <location>
        <begin position="755"/>
        <end position="811"/>
    </location>
</feature>
<feature type="region of interest" description="Disordered" evidence="1">
    <location>
        <begin position="160"/>
        <end position="202"/>
    </location>
</feature>
<feature type="compositionally biased region" description="Basic residues" evidence="1">
    <location>
        <begin position="596"/>
        <end position="618"/>
    </location>
</feature>
<feature type="compositionally biased region" description="Low complexity" evidence="1">
    <location>
        <begin position="345"/>
        <end position="365"/>
    </location>
</feature>
<feature type="region of interest" description="Disordered" evidence="1">
    <location>
        <begin position="345"/>
        <end position="366"/>
    </location>
</feature>
<organism evidence="2 3">
    <name type="scientific">Thecamonas trahens ATCC 50062</name>
    <dbReference type="NCBI Taxonomy" id="461836"/>
    <lineage>
        <taxon>Eukaryota</taxon>
        <taxon>Apusozoa</taxon>
        <taxon>Apusomonadida</taxon>
        <taxon>Apusomonadidae</taxon>
        <taxon>Thecamonas</taxon>
    </lineage>
</organism>
<name>A0A0L0D9E4_THETB</name>
<feature type="region of interest" description="Disordered" evidence="1">
    <location>
        <begin position="1"/>
        <end position="35"/>
    </location>
</feature>
<dbReference type="Proteomes" id="UP000054408">
    <property type="component" value="Unassembled WGS sequence"/>
</dbReference>
<feature type="compositionally biased region" description="Low complexity" evidence="1">
    <location>
        <begin position="755"/>
        <end position="775"/>
    </location>
</feature>
<accession>A0A0L0D9E4</accession>
<sequence>MRTTPLPPEPAGYEGTTPALVPPPAAGPPSTAAGANSSSAAVVVAVAAAAAEAAQRPNAASEVFARSRKGVVSKVETAGEVLLRRKAQARQGWNTFSRKGKKRAYEPLGEPLPADRVIFRDSRRKANIEAIFAWATAALSESANRAAEASRRKIAHAAAAARSNSGVLSAGAGVPADARLPAPPPGPPPADGRPRPPASHRHRRKLRELPDTHDMFANGSKALHAKVAESTARVIAVRSGQHVLNVVPSVEWIAPPDAEVTVALGVSSEPVYAVDLTVAGNVFRADQSATLTNVALVIAIPPSALSHASAPPPAPPTEPMPAAGRAPRASVFLTQVLPSAPSTASLAASVRDAESGPGSPVSPLSLVPPPPPGRIVYYVYEGRELAGRYTLVAETLSAAALSPGAVGPVPSEPLAVKLSKGMHYAVVARWPEDALGVVARGLAIDETLPSPRELITLETGISSLPGLGRAEVSNPTAHALPFRMQLDLVSRPMMTHRKRAAHVASLSQSELSSRIPAKVKLLHSRAAATVEGAMKTFGNMVDSAASQARAAGRPDTSHVPDPRGRPHYIIGKRRTIRRHNSERWSDDSAGPSRSSSRARSRSRLSRSRSRSAMRRSRSSSRVGDDRSARGGGVATLSMDVLSLLTIGNSSDSPVTRPEPLDARINAGARAGSKWKRRALINIKEDDSDNEPDSPSGHLGSTSAAGLNASRSSIALRKPPFVAKASYLDRKTKYELALAQHLMYEFQVAAAKAAGPGADADHVSSSSSSSSLSESSAADNAVEQAAGRSSGAAPRRRARRPAGVPRLPIDKLLTRRRMLQRVRKSLTSRSFRAPPPKSQGVLGLQSTFEIAGSAAELGFTADVRKRRRKHRKKRRQAGDRRPATSAHASTARGRLQGVAGKDSSGSGGWDSESSGSDSSGSFDFISSKAARDEYHGVKHQLVRAAAASRHERASSTWTIPERRMPGSARQASENALKARAFAEFQRSVESRRLKLTRKYGVKMHALLRALADRDPHLDASTRFADLLTNLQASRRRLINGLHAALEDKDVERSGKLARKYDALSEVLRMASGAFHSDQDMDLVRDVAEAAALERAVAVEASDGYAWFAALVADVVTRAGSAGHVSAEEHAVLIKLKRVLHASGGKFTRDDLRRVLGSIAQEDFRQEGVQYILLKVRVGLQIQPSAYHALLKEAALPVPKEVLDQMIAAPFNKRFPTLRAIVGENVQPEALQAYKMVTANMESAALA</sequence>